<keyword evidence="5" id="KW-1185">Reference proteome</keyword>
<evidence type="ECO:0000256" key="1">
    <source>
        <dbReference type="ARBA" id="ARBA00010088"/>
    </source>
</evidence>
<accession>A0AAN5IA62</accession>
<evidence type="ECO:0000259" key="3">
    <source>
        <dbReference type="Pfam" id="PF00561"/>
    </source>
</evidence>
<gene>
    <name evidence="4" type="ORF">PMAYCL1PPCAC_26940</name>
</gene>
<protein>
    <recommendedName>
        <fullName evidence="3">AB hydrolase-1 domain-containing protein</fullName>
    </recommendedName>
</protein>
<evidence type="ECO:0000256" key="2">
    <source>
        <dbReference type="ARBA" id="ARBA00022801"/>
    </source>
</evidence>
<organism evidence="4 5">
    <name type="scientific">Pristionchus mayeri</name>
    <dbReference type="NCBI Taxonomy" id="1317129"/>
    <lineage>
        <taxon>Eukaryota</taxon>
        <taxon>Metazoa</taxon>
        <taxon>Ecdysozoa</taxon>
        <taxon>Nematoda</taxon>
        <taxon>Chromadorea</taxon>
        <taxon>Rhabditida</taxon>
        <taxon>Rhabditina</taxon>
        <taxon>Diplogasteromorpha</taxon>
        <taxon>Diplogasteroidea</taxon>
        <taxon>Neodiplogasteridae</taxon>
        <taxon>Pristionchus</taxon>
    </lineage>
</organism>
<reference evidence="5" key="1">
    <citation type="submission" date="2022-10" db="EMBL/GenBank/DDBJ databases">
        <title>Genome assembly of Pristionchus species.</title>
        <authorList>
            <person name="Yoshida K."/>
            <person name="Sommer R.J."/>
        </authorList>
    </citation>
    <scope>NUCLEOTIDE SEQUENCE [LARGE SCALE GENOMIC DNA]</scope>
    <source>
        <strain evidence="5">RS5460</strain>
    </source>
</reference>
<dbReference type="EMBL" id="BTRK01000006">
    <property type="protein sequence ID" value="GMR56745.1"/>
    <property type="molecule type" value="Genomic_DNA"/>
</dbReference>
<feature type="domain" description="AB hydrolase-1" evidence="3">
    <location>
        <begin position="2"/>
        <end position="60"/>
    </location>
</feature>
<evidence type="ECO:0000313" key="4">
    <source>
        <dbReference type="EMBL" id="GMR56745.1"/>
    </source>
</evidence>
<dbReference type="GO" id="GO:0004301">
    <property type="term" value="F:epoxide hydrolase activity"/>
    <property type="evidence" value="ECO:0007669"/>
    <property type="project" value="TreeGrafter"/>
</dbReference>
<dbReference type="PANTHER" id="PTHR21661">
    <property type="entry name" value="EPOXIDE HYDROLASE 1-RELATED"/>
    <property type="match status" value="1"/>
</dbReference>
<name>A0AAN5IA62_9BILA</name>
<proteinExistence type="inferred from homology"/>
<feature type="non-terminal residue" evidence="4">
    <location>
        <position position="1"/>
    </location>
</feature>
<dbReference type="SUPFAM" id="SSF53474">
    <property type="entry name" value="alpha/beta-Hydrolases"/>
    <property type="match status" value="1"/>
</dbReference>
<dbReference type="InterPro" id="IPR000073">
    <property type="entry name" value="AB_hydrolase_1"/>
</dbReference>
<dbReference type="GO" id="GO:0097176">
    <property type="term" value="P:epoxide metabolic process"/>
    <property type="evidence" value="ECO:0007669"/>
    <property type="project" value="TreeGrafter"/>
</dbReference>
<dbReference type="AlphaFoldDB" id="A0AAN5IA62"/>
<dbReference type="Proteomes" id="UP001328107">
    <property type="component" value="Unassembled WGS sequence"/>
</dbReference>
<dbReference type="InterPro" id="IPR029058">
    <property type="entry name" value="AB_hydrolase_fold"/>
</dbReference>
<comment type="similarity">
    <text evidence="1">Belongs to the peptidase S33 family.</text>
</comment>
<comment type="caution">
    <text evidence="4">The sequence shown here is derived from an EMBL/GenBank/DDBJ whole genome shotgun (WGS) entry which is preliminary data.</text>
</comment>
<evidence type="ECO:0000313" key="5">
    <source>
        <dbReference type="Proteomes" id="UP001328107"/>
    </source>
</evidence>
<dbReference type="PANTHER" id="PTHR21661:SF35">
    <property type="entry name" value="EPOXIDE HYDROLASE"/>
    <property type="match status" value="1"/>
</dbReference>
<dbReference type="Gene3D" id="3.40.50.1820">
    <property type="entry name" value="alpha/beta hydrolase"/>
    <property type="match status" value="1"/>
</dbReference>
<sequence>SGFSQLAAARVFKKLMERVGHKKFYLQGGDWGSMITSQLARIYPESVYGLHLNMAVNPIPTSPLGLKNSLVEMVIAKLMIQNISDNMVIGFKLFTASSSAREWLLSHPGY</sequence>
<keyword evidence="2" id="KW-0378">Hydrolase</keyword>
<dbReference type="Pfam" id="PF00561">
    <property type="entry name" value="Abhydrolase_1"/>
    <property type="match status" value="1"/>
</dbReference>